<evidence type="ECO:0000256" key="1">
    <source>
        <dbReference type="SAM" id="MobiDB-lite"/>
    </source>
</evidence>
<evidence type="ECO:0000313" key="3">
    <source>
        <dbReference type="Proteomes" id="UP000187203"/>
    </source>
</evidence>
<feature type="region of interest" description="Disordered" evidence="1">
    <location>
        <begin position="1"/>
        <end position="131"/>
    </location>
</feature>
<dbReference type="EMBL" id="AWUE01005843">
    <property type="protein sequence ID" value="OMP12835.1"/>
    <property type="molecule type" value="Genomic_DNA"/>
</dbReference>
<feature type="compositionally biased region" description="Polar residues" evidence="1">
    <location>
        <begin position="39"/>
        <end position="49"/>
    </location>
</feature>
<dbReference type="Proteomes" id="UP000187203">
    <property type="component" value="Unassembled WGS sequence"/>
</dbReference>
<dbReference type="AlphaFoldDB" id="A0A1R3L0F7"/>
<feature type="compositionally biased region" description="Polar residues" evidence="1">
    <location>
        <begin position="95"/>
        <end position="116"/>
    </location>
</feature>
<feature type="compositionally biased region" description="Basic residues" evidence="1">
    <location>
        <begin position="64"/>
        <end position="79"/>
    </location>
</feature>
<evidence type="ECO:0000313" key="2">
    <source>
        <dbReference type="EMBL" id="OMP12835.1"/>
    </source>
</evidence>
<comment type="caution">
    <text evidence="2">The sequence shown here is derived from an EMBL/GenBank/DDBJ whole genome shotgun (WGS) entry which is preliminary data.</text>
</comment>
<feature type="region of interest" description="Disordered" evidence="1">
    <location>
        <begin position="218"/>
        <end position="244"/>
    </location>
</feature>
<feature type="compositionally biased region" description="Low complexity" evidence="1">
    <location>
        <begin position="80"/>
        <end position="94"/>
    </location>
</feature>
<accession>A0A1R3L0F7</accession>
<protein>
    <submittedName>
        <fullName evidence="2">Uncharacterized protein</fullName>
    </submittedName>
</protein>
<keyword evidence="3" id="KW-1185">Reference proteome</keyword>
<sequence length="260" mass="27522">MAEANGPSGGATTLAGGRQQQHTGAQHPAAVNPADIQQAGDQRCNQQLWQADGQRQRRELQRAKPLHLTKIGRRQRRTGQRQNQYTRQRQQTNTISNASALNNRATNSGELSQSRRSPCVSARISSAMPEQPLSMPNRSICLNRSVRSGSCGRPQPISSMAISMAGTTCQNTNIQLTSSVQNAASDAARFGPNVAVRAGGRAPPNSPCTTRSAINSGAVGIKGSRTPHTMKPADTASAKRRSEKVTANHGAIIIAATSAA</sequence>
<reference evidence="3" key="1">
    <citation type="submission" date="2013-09" db="EMBL/GenBank/DDBJ databases">
        <title>Corchorus olitorius genome sequencing.</title>
        <authorList>
            <person name="Alam M."/>
            <person name="Haque M.S."/>
            <person name="Islam M.S."/>
            <person name="Emdad E.M."/>
            <person name="Islam M.M."/>
            <person name="Ahmed B."/>
            <person name="Halim A."/>
            <person name="Hossen Q.M.M."/>
            <person name="Hossain M.Z."/>
            <person name="Ahmed R."/>
            <person name="Khan M.M."/>
            <person name="Islam R."/>
            <person name="Rashid M.M."/>
            <person name="Khan S.A."/>
            <person name="Rahman M.S."/>
            <person name="Alam M."/>
            <person name="Yahiya A.S."/>
            <person name="Khan M.S."/>
            <person name="Azam M.S."/>
            <person name="Haque T."/>
            <person name="Lashkar M.Z.H."/>
            <person name="Akhand A.I."/>
            <person name="Morshed G."/>
            <person name="Roy S."/>
            <person name="Uddin K.S."/>
            <person name="Rabeya T."/>
            <person name="Hossain A.S."/>
            <person name="Chowdhury A."/>
            <person name="Snigdha A.R."/>
            <person name="Mortoza M.S."/>
            <person name="Matin S.A."/>
            <person name="Hoque S.M.E."/>
            <person name="Islam M.K."/>
            <person name="Roy D.K."/>
            <person name="Haider R."/>
            <person name="Moosa M.M."/>
            <person name="Elias S.M."/>
            <person name="Hasan A.M."/>
            <person name="Jahan S."/>
            <person name="Shafiuddin M."/>
            <person name="Mahmood N."/>
            <person name="Shommy N.S."/>
        </authorList>
    </citation>
    <scope>NUCLEOTIDE SEQUENCE [LARGE SCALE GENOMIC DNA]</scope>
    <source>
        <strain evidence="3">cv. O-4</strain>
    </source>
</reference>
<organism evidence="2 3">
    <name type="scientific">Corchorus olitorius</name>
    <dbReference type="NCBI Taxonomy" id="93759"/>
    <lineage>
        <taxon>Eukaryota</taxon>
        <taxon>Viridiplantae</taxon>
        <taxon>Streptophyta</taxon>
        <taxon>Embryophyta</taxon>
        <taxon>Tracheophyta</taxon>
        <taxon>Spermatophyta</taxon>
        <taxon>Magnoliopsida</taxon>
        <taxon>eudicotyledons</taxon>
        <taxon>Gunneridae</taxon>
        <taxon>Pentapetalae</taxon>
        <taxon>rosids</taxon>
        <taxon>malvids</taxon>
        <taxon>Malvales</taxon>
        <taxon>Malvaceae</taxon>
        <taxon>Grewioideae</taxon>
        <taxon>Apeibeae</taxon>
        <taxon>Corchorus</taxon>
    </lineage>
</organism>
<name>A0A1R3L0F7_9ROSI</name>
<gene>
    <name evidence="2" type="ORF">COLO4_02702</name>
</gene>
<proteinExistence type="predicted"/>